<evidence type="ECO:0000259" key="8">
    <source>
        <dbReference type="Pfam" id="PF09335"/>
    </source>
</evidence>
<accession>A0AAW9Q9S4</accession>
<dbReference type="AlphaFoldDB" id="A0AAW9Q9S4"/>
<feature type="transmembrane region" description="Helical" evidence="7">
    <location>
        <begin position="12"/>
        <end position="30"/>
    </location>
</feature>
<evidence type="ECO:0000256" key="3">
    <source>
        <dbReference type="ARBA" id="ARBA00022475"/>
    </source>
</evidence>
<dbReference type="EMBL" id="JAZBJZ010000121">
    <property type="protein sequence ID" value="MEE3719256.1"/>
    <property type="molecule type" value="Genomic_DNA"/>
</dbReference>
<comment type="similarity">
    <text evidence="2">Belongs to the DedA family.</text>
</comment>
<keyword evidence="6 7" id="KW-0472">Membrane</keyword>
<gene>
    <name evidence="9" type="ORF">V2H45_21150</name>
</gene>
<organism evidence="9 10">
    <name type="scientific">Tumidithrix elongata BACA0141</name>
    <dbReference type="NCBI Taxonomy" id="2716417"/>
    <lineage>
        <taxon>Bacteria</taxon>
        <taxon>Bacillati</taxon>
        <taxon>Cyanobacteriota</taxon>
        <taxon>Cyanophyceae</taxon>
        <taxon>Pseudanabaenales</taxon>
        <taxon>Pseudanabaenaceae</taxon>
        <taxon>Tumidithrix</taxon>
        <taxon>Tumidithrix elongata</taxon>
    </lineage>
</organism>
<name>A0AAW9Q9S4_9CYAN</name>
<dbReference type="PANTHER" id="PTHR42709:SF6">
    <property type="entry name" value="UNDECAPRENYL PHOSPHATE TRANSPORTER A"/>
    <property type="match status" value="1"/>
</dbReference>
<dbReference type="GO" id="GO:0005886">
    <property type="term" value="C:plasma membrane"/>
    <property type="evidence" value="ECO:0007669"/>
    <property type="project" value="UniProtKB-SubCell"/>
</dbReference>
<evidence type="ECO:0000256" key="5">
    <source>
        <dbReference type="ARBA" id="ARBA00022989"/>
    </source>
</evidence>
<dbReference type="PANTHER" id="PTHR42709">
    <property type="entry name" value="ALKALINE PHOSPHATASE LIKE PROTEIN"/>
    <property type="match status" value="1"/>
</dbReference>
<evidence type="ECO:0000256" key="1">
    <source>
        <dbReference type="ARBA" id="ARBA00004651"/>
    </source>
</evidence>
<dbReference type="Proteomes" id="UP001333818">
    <property type="component" value="Unassembled WGS sequence"/>
</dbReference>
<comment type="caution">
    <text evidence="9">The sequence shown here is derived from an EMBL/GenBank/DDBJ whole genome shotgun (WGS) entry which is preliminary data.</text>
</comment>
<evidence type="ECO:0000313" key="9">
    <source>
        <dbReference type="EMBL" id="MEE3719256.1"/>
    </source>
</evidence>
<keyword evidence="3" id="KW-1003">Cell membrane</keyword>
<protein>
    <submittedName>
        <fullName evidence="9">DedA family protein</fullName>
    </submittedName>
</protein>
<evidence type="ECO:0000256" key="4">
    <source>
        <dbReference type="ARBA" id="ARBA00022692"/>
    </source>
</evidence>
<feature type="transmembrane region" description="Helical" evidence="7">
    <location>
        <begin position="140"/>
        <end position="163"/>
    </location>
</feature>
<sequence length="209" mass="22929">MQEWIINITNSLGYLGIGLLMFLENLFPPIPSELIMPLAGFTASQGKMDIFLAIAAGTLGTILGAIPWYYAGLLLGEQRLCLLANRYGKWFGISGDDILKATRWFNRHGIKAVLFCRLVPGVRTLISIPAGIGKMPLVPFLFYSTIGTIAWVSLLAYAGFALGSNYKLVDTYIDPISKVVLAAIAIALTVFILRRTVFKRKAQKKDPSS</sequence>
<reference evidence="9" key="1">
    <citation type="submission" date="2024-01" db="EMBL/GenBank/DDBJ databases">
        <title>Bank of Algae and Cyanobacteria of the Azores (BACA) strain genomes.</title>
        <authorList>
            <person name="Luz R."/>
            <person name="Cordeiro R."/>
            <person name="Fonseca A."/>
            <person name="Goncalves V."/>
        </authorList>
    </citation>
    <scope>NUCLEOTIDE SEQUENCE</scope>
    <source>
        <strain evidence="9">BACA0141</strain>
    </source>
</reference>
<evidence type="ECO:0000313" key="10">
    <source>
        <dbReference type="Proteomes" id="UP001333818"/>
    </source>
</evidence>
<dbReference type="RefSeq" id="WP_330485693.1">
    <property type="nucleotide sequence ID" value="NZ_JAZBJZ010000121.1"/>
</dbReference>
<proteinExistence type="inferred from homology"/>
<evidence type="ECO:0000256" key="6">
    <source>
        <dbReference type="ARBA" id="ARBA00023136"/>
    </source>
</evidence>
<evidence type="ECO:0000256" key="7">
    <source>
        <dbReference type="SAM" id="Phobius"/>
    </source>
</evidence>
<dbReference type="Pfam" id="PF09335">
    <property type="entry name" value="VTT_dom"/>
    <property type="match status" value="1"/>
</dbReference>
<feature type="transmembrane region" description="Helical" evidence="7">
    <location>
        <begin position="175"/>
        <end position="193"/>
    </location>
</feature>
<feature type="domain" description="VTT" evidence="8">
    <location>
        <begin position="30"/>
        <end position="159"/>
    </location>
</feature>
<comment type="subcellular location">
    <subcellularLocation>
        <location evidence="1">Cell membrane</location>
        <topology evidence="1">Multi-pass membrane protein</topology>
    </subcellularLocation>
</comment>
<keyword evidence="4 7" id="KW-0812">Transmembrane</keyword>
<feature type="transmembrane region" description="Helical" evidence="7">
    <location>
        <begin position="50"/>
        <end position="70"/>
    </location>
</feature>
<dbReference type="InterPro" id="IPR051311">
    <property type="entry name" value="DedA_domain"/>
</dbReference>
<keyword evidence="5 7" id="KW-1133">Transmembrane helix</keyword>
<dbReference type="InterPro" id="IPR032816">
    <property type="entry name" value="VTT_dom"/>
</dbReference>
<evidence type="ECO:0000256" key="2">
    <source>
        <dbReference type="ARBA" id="ARBA00010792"/>
    </source>
</evidence>
<keyword evidence="10" id="KW-1185">Reference proteome</keyword>